<sequence length="374" mass="39789">MSRRRGTGNGLEAWPGYVDALSTLLMVTIFVLLVFVLAEAFLSSALTGSNNTIDKLKQQIAELTQSLSMETTKDATLSQELAALNAQLASTQTANASLTQQLSADTATITALQGAQKSLQAQLSDAQSQAASATGRISALQAQMEAIAGTPDMQQKLADAQKLSAQDEAQIALLNQQMAALRAQLAALQTALDASQAADAKDKVQIVDLGKQLNEALARKVEELQQYQSVFFRTLSESLKGQKNIKVVGDRFVFESDVLFPVDEATITPEGQAEIAEVANAVKEIAAKIPPNVNWVLSVDGYADAQPIKGGPYKSNFDLSSARALTVLDLLIADGVPENRLVTSGLGSNNPIATGNTPADYAQNRRIEFRLTAP</sequence>
<dbReference type="Gene3D" id="3.30.1330.60">
    <property type="entry name" value="OmpA-like domain"/>
    <property type="match status" value="1"/>
</dbReference>
<keyword evidence="1 3" id="KW-0472">Membrane</keyword>
<evidence type="ECO:0000256" key="3">
    <source>
        <dbReference type="SAM" id="Phobius"/>
    </source>
</evidence>
<proteinExistence type="predicted"/>
<evidence type="ECO:0000313" key="6">
    <source>
        <dbReference type="Proteomes" id="UP000553706"/>
    </source>
</evidence>
<dbReference type="SUPFAM" id="SSF103088">
    <property type="entry name" value="OmpA-like"/>
    <property type="match status" value="1"/>
</dbReference>
<gene>
    <name evidence="5" type="ORF">HNP71_002628</name>
</gene>
<dbReference type="InterPro" id="IPR006665">
    <property type="entry name" value="OmpA-like"/>
</dbReference>
<keyword evidence="3" id="KW-1133">Transmembrane helix</keyword>
<name>A0A840VF86_9PROT</name>
<dbReference type="PANTHER" id="PTHR30329:SF21">
    <property type="entry name" value="LIPOPROTEIN YIAD-RELATED"/>
    <property type="match status" value="1"/>
</dbReference>
<evidence type="ECO:0000313" key="5">
    <source>
        <dbReference type="EMBL" id="MBB5374356.1"/>
    </source>
</evidence>
<dbReference type="Proteomes" id="UP000553706">
    <property type="component" value="Unassembled WGS sequence"/>
</dbReference>
<evidence type="ECO:0000259" key="4">
    <source>
        <dbReference type="PROSITE" id="PS51123"/>
    </source>
</evidence>
<reference evidence="5 6" key="1">
    <citation type="submission" date="2020-08" db="EMBL/GenBank/DDBJ databases">
        <title>Genomic Encyclopedia of Type Strains, Phase IV (KMG-IV): sequencing the most valuable type-strain genomes for metagenomic binning, comparative biology and taxonomic classification.</title>
        <authorList>
            <person name="Goeker M."/>
        </authorList>
    </citation>
    <scope>NUCLEOTIDE SEQUENCE [LARGE SCALE GENOMIC DNA]</scope>
    <source>
        <strain evidence="5 6">DSM 27026</strain>
    </source>
</reference>
<dbReference type="InterPro" id="IPR036737">
    <property type="entry name" value="OmpA-like_sf"/>
</dbReference>
<evidence type="ECO:0000256" key="1">
    <source>
        <dbReference type="PROSITE-ProRule" id="PRU00473"/>
    </source>
</evidence>
<dbReference type="InterPro" id="IPR050330">
    <property type="entry name" value="Bact_OuterMem_StrucFunc"/>
</dbReference>
<feature type="coiled-coil region" evidence="2">
    <location>
        <begin position="46"/>
        <end position="198"/>
    </location>
</feature>
<dbReference type="Pfam" id="PF00691">
    <property type="entry name" value="OmpA"/>
    <property type="match status" value="1"/>
</dbReference>
<dbReference type="NCBIfam" id="NF006543">
    <property type="entry name" value="PRK09039.1-2"/>
    <property type="match status" value="1"/>
</dbReference>
<dbReference type="RefSeq" id="WP_183267377.1">
    <property type="nucleotide sequence ID" value="NZ_JACHFJ010000015.1"/>
</dbReference>
<accession>A0A840VF86</accession>
<keyword evidence="3" id="KW-0812">Transmembrane</keyword>
<keyword evidence="6" id="KW-1185">Reference proteome</keyword>
<organism evidence="5 6">
    <name type="scientific">Acidocella aromatica</name>
    <dbReference type="NCBI Taxonomy" id="1303579"/>
    <lineage>
        <taxon>Bacteria</taxon>
        <taxon>Pseudomonadati</taxon>
        <taxon>Pseudomonadota</taxon>
        <taxon>Alphaproteobacteria</taxon>
        <taxon>Acetobacterales</taxon>
        <taxon>Acidocellaceae</taxon>
        <taxon>Acidocella</taxon>
    </lineage>
</organism>
<dbReference type="GO" id="GO:0016020">
    <property type="term" value="C:membrane"/>
    <property type="evidence" value="ECO:0007669"/>
    <property type="project" value="UniProtKB-UniRule"/>
</dbReference>
<feature type="transmembrane region" description="Helical" evidence="3">
    <location>
        <begin position="20"/>
        <end position="42"/>
    </location>
</feature>
<comment type="caution">
    <text evidence="5">The sequence shown here is derived from an EMBL/GenBank/DDBJ whole genome shotgun (WGS) entry which is preliminary data.</text>
</comment>
<feature type="domain" description="OmpA-like" evidence="4">
    <location>
        <begin position="248"/>
        <end position="374"/>
    </location>
</feature>
<dbReference type="PANTHER" id="PTHR30329">
    <property type="entry name" value="STATOR ELEMENT OF FLAGELLAR MOTOR COMPLEX"/>
    <property type="match status" value="1"/>
</dbReference>
<dbReference type="Gene3D" id="1.10.287.1490">
    <property type="match status" value="1"/>
</dbReference>
<protein>
    <submittedName>
        <fullName evidence="5">Chemotaxis protein MotB</fullName>
    </submittedName>
</protein>
<dbReference type="PROSITE" id="PS51123">
    <property type="entry name" value="OMPA_2"/>
    <property type="match status" value="1"/>
</dbReference>
<dbReference type="AlphaFoldDB" id="A0A840VF86"/>
<keyword evidence="2" id="KW-0175">Coiled coil</keyword>
<evidence type="ECO:0000256" key="2">
    <source>
        <dbReference type="SAM" id="Coils"/>
    </source>
</evidence>
<dbReference type="CDD" id="cd07185">
    <property type="entry name" value="OmpA_C-like"/>
    <property type="match status" value="1"/>
</dbReference>
<dbReference type="EMBL" id="JACHFJ010000015">
    <property type="protein sequence ID" value="MBB5374356.1"/>
    <property type="molecule type" value="Genomic_DNA"/>
</dbReference>